<accession>A0A173TT91</accession>
<sequence length="167" mass="18310">MANEKKLVGRHKRVAFMDTDGSGETFTRMTGFTSLSDGKNSTEYSRQYVDEASERSDVVGYAPAIDYEFDRYTNDPVHEKIAAITDDEILGTEAQVDIVVVDLFEQKTSETTCTARKRTWSVIPDTEGDGTDALIYKGSFKAAGEITKGTATTTDGWKTCTFSAGAE</sequence>
<organism evidence="1 2">
    <name type="scientific">Coprococcus comes</name>
    <dbReference type="NCBI Taxonomy" id="410072"/>
    <lineage>
        <taxon>Bacteria</taxon>
        <taxon>Bacillati</taxon>
        <taxon>Bacillota</taxon>
        <taxon>Clostridia</taxon>
        <taxon>Lachnospirales</taxon>
        <taxon>Lachnospiraceae</taxon>
        <taxon>Coprococcus</taxon>
    </lineage>
</organism>
<dbReference type="RefSeq" id="WP_055157688.1">
    <property type="nucleotide sequence ID" value="NZ_CYXR01000019.1"/>
</dbReference>
<evidence type="ECO:0000313" key="2">
    <source>
        <dbReference type="Proteomes" id="UP000095727"/>
    </source>
</evidence>
<reference evidence="1 2" key="1">
    <citation type="submission" date="2015-09" db="EMBL/GenBank/DDBJ databases">
        <authorList>
            <consortium name="Pathogen Informatics"/>
        </authorList>
    </citation>
    <scope>NUCLEOTIDE SEQUENCE [LARGE SCALE GENOMIC DNA]</scope>
    <source>
        <strain evidence="1 2">2789STDY5834962</strain>
    </source>
</reference>
<gene>
    <name evidence="1" type="ORF">ERS852574_02431</name>
</gene>
<proteinExistence type="predicted"/>
<dbReference type="Proteomes" id="UP000095727">
    <property type="component" value="Unassembled WGS sequence"/>
</dbReference>
<dbReference type="AlphaFoldDB" id="A0A173TT91"/>
<dbReference type="EMBL" id="CYXR01000019">
    <property type="protein sequence ID" value="CUN05891.1"/>
    <property type="molecule type" value="Genomic_DNA"/>
</dbReference>
<protein>
    <recommendedName>
        <fullName evidence="3">Phage tail protein</fullName>
    </recommendedName>
</protein>
<name>A0A173TT91_9FIRM</name>
<evidence type="ECO:0008006" key="3">
    <source>
        <dbReference type="Google" id="ProtNLM"/>
    </source>
</evidence>
<evidence type="ECO:0000313" key="1">
    <source>
        <dbReference type="EMBL" id="CUN05891.1"/>
    </source>
</evidence>